<evidence type="ECO:0000313" key="3">
    <source>
        <dbReference type="Proteomes" id="UP000494106"/>
    </source>
</evidence>
<dbReference type="Proteomes" id="UP000494106">
    <property type="component" value="Unassembled WGS sequence"/>
</dbReference>
<evidence type="ECO:0000313" key="4">
    <source>
        <dbReference type="Proteomes" id="UP000494256"/>
    </source>
</evidence>
<dbReference type="EMBL" id="CADEBC010000558">
    <property type="protein sequence ID" value="CAB3252727.1"/>
    <property type="molecule type" value="Genomic_DNA"/>
</dbReference>
<reference evidence="3 4" key="1">
    <citation type="submission" date="2020-04" db="EMBL/GenBank/DDBJ databases">
        <authorList>
            <person name="Wallbank WR R."/>
            <person name="Pardo Diaz C."/>
            <person name="Kozak K."/>
            <person name="Martin S."/>
            <person name="Jiggins C."/>
            <person name="Moest M."/>
            <person name="Warren A I."/>
            <person name="Byers J.R.P. K."/>
            <person name="Montejo-Kovacevich G."/>
            <person name="Yen C E."/>
        </authorList>
    </citation>
    <scope>NUCLEOTIDE SEQUENCE [LARGE SCALE GENOMIC DNA]</scope>
</reference>
<protein>
    <submittedName>
        <fullName evidence="1">Uncharacterized protein</fullName>
    </submittedName>
</protein>
<comment type="caution">
    <text evidence="1">The sequence shown here is derived from an EMBL/GenBank/DDBJ whole genome shotgun (WGS) entry which is preliminary data.</text>
</comment>
<dbReference type="AlphaFoldDB" id="A0A8S1A6D6"/>
<proteinExistence type="predicted"/>
<evidence type="ECO:0000313" key="2">
    <source>
        <dbReference type="EMBL" id="CAB3252727.1"/>
    </source>
</evidence>
<dbReference type="Proteomes" id="UP000494256">
    <property type="component" value="Unassembled WGS sequence"/>
</dbReference>
<sequence length="66" mass="6966">MFSAGVGSSYERGDLSASSLVLPEVSTCWDPLHEVEARGVEVRCLSRVATAMRSPHTCGLLADGTV</sequence>
<keyword evidence="3" id="KW-1185">Reference proteome</keyword>
<gene>
    <name evidence="2" type="ORF">APLA_LOCUS13657</name>
    <name evidence="1" type="ORF">APLA_LOCUS9621</name>
</gene>
<accession>A0A8S1A6D6</accession>
<evidence type="ECO:0000313" key="1">
    <source>
        <dbReference type="EMBL" id="CAB3241808.1"/>
    </source>
</evidence>
<name>A0A8S1A6D6_ARCPL</name>
<dbReference type="EMBL" id="CADEBD010000311">
    <property type="protein sequence ID" value="CAB3241808.1"/>
    <property type="molecule type" value="Genomic_DNA"/>
</dbReference>
<organism evidence="1 4">
    <name type="scientific">Arctia plantaginis</name>
    <name type="common">Wood tiger moth</name>
    <name type="synonym">Phalaena plantaginis</name>
    <dbReference type="NCBI Taxonomy" id="874455"/>
    <lineage>
        <taxon>Eukaryota</taxon>
        <taxon>Metazoa</taxon>
        <taxon>Ecdysozoa</taxon>
        <taxon>Arthropoda</taxon>
        <taxon>Hexapoda</taxon>
        <taxon>Insecta</taxon>
        <taxon>Pterygota</taxon>
        <taxon>Neoptera</taxon>
        <taxon>Endopterygota</taxon>
        <taxon>Lepidoptera</taxon>
        <taxon>Glossata</taxon>
        <taxon>Ditrysia</taxon>
        <taxon>Noctuoidea</taxon>
        <taxon>Erebidae</taxon>
        <taxon>Arctiinae</taxon>
        <taxon>Arctia</taxon>
    </lineage>
</organism>